<reference evidence="8 10" key="1">
    <citation type="submission" date="2018-04" db="EMBL/GenBank/DDBJ databases">
        <title>Complete genome sequences of Streptomyces griseoviridis K61 and characterization of antagonistic properties of biological control agents.</title>
        <authorList>
            <person name="Mariita R.M."/>
            <person name="Sello J.K."/>
        </authorList>
    </citation>
    <scope>NUCLEOTIDE SEQUENCE [LARGE SCALE GENOMIC DNA]</scope>
    <source>
        <strain evidence="8 10">K61</strain>
    </source>
</reference>
<evidence type="ECO:0000256" key="4">
    <source>
        <dbReference type="SAM" id="MobiDB-lite"/>
    </source>
</evidence>
<evidence type="ECO:0000313" key="7">
    <source>
        <dbReference type="EMBL" id="AZS83705.1"/>
    </source>
</evidence>
<evidence type="ECO:0000256" key="3">
    <source>
        <dbReference type="ARBA" id="ARBA00022679"/>
    </source>
</evidence>
<evidence type="ECO:0000313" key="8">
    <source>
        <dbReference type="EMBL" id="QCN89441.1"/>
    </source>
</evidence>
<dbReference type="GO" id="GO:0016757">
    <property type="term" value="F:glycosyltransferase activity"/>
    <property type="evidence" value="ECO:0007669"/>
    <property type="project" value="UniProtKB-KW"/>
</dbReference>
<gene>
    <name evidence="8" type="ORF">DDJ31_34460</name>
    <name evidence="7" type="ORF">ELQ87_04895</name>
</gene>
<evidence type="ECO:0000256" key="1">
    <source>
        <dbReference type="ARBA" id="ARBA00021292"/>
    </source>
</evidence>
<dbReference type="RefSeq" id="WP_127176616.1">
    <property type="nucleotide sequence ID" value="NZ_CP029078.1"/>
</dbReference>
<organism evidence="7 9">
    <name type="scientific">Streptomyces griseoviridis</name>
    <dbReference type="NCBI Taxonomy" id="45398"/>
    <lineage>
        <taxon>Bacteria</taxon>
        <taxon>Bacillati</taxon>
        <taxon>Actinomycetota</taxon>
        <taxon>Actinomycetes</taxon>
        <taxon>Kitasatosporales</taxon>
        <taxon>Streptomycetaceae</taxon>
        <taxon>Streptomyces</taxon>
    </lineage>
</organism>
<dbReference type="InterPro" id="IPR055259">
    <property type="entry name" value="YkvP/CgeB_Glyco_trans-like"/>
</dbReference>
<dbReference type="Gene3D" id="3.40.50.2000">
    <property type="entry name" value="Glycogen Phosphorylase B"/>
    <property type="match status" value="2"/>
</dbReference>
<dbReference type="KEGG" id="sgd:ELQ87_04895"/>
<keyword evidence="3 7" id="KW-0808">Transferase</keyword>
<proteinExistence type="predicted"/>
<sequence length="402" mass="44199">MRIAYLHGGSIPSFFANGVHVMRMCDAFTGAGHDVTLYSLPGTYTDQDPYTYYGVRHRFPIRLVPAPDYTPDGYRRRGEDIRDLLTGDAVPDLLYARDPHTLAVTADLAPFVYEVHQLRRDLPDGAERALLSHPRLARIVVVTHALAHDLRAAYPDLGTLPIEVAPDCADPPDAATMAGPPPLPGRPDAPTIGYVGHLYDGRGIDLIIELAGLLPGFDFHLVGGTTEDRARWEESCPHPNLYFHGHRPPSELHRYFPLFDVVLAPHQPKVYTWGRLDEIGRWTSPMKLFEYMAHGRAIVASDLPVLREVLQDRVNCLLRPSDAPHAWADALTALIADPRLRASLGEEARRQFLARYTWRHRADQVLAGLVPLGTGELGAPATGGAALSSAGRHAADTAAVND</sequence>
<keyword evidence="10" id="KW-1185">Reference proteome</keyword>
<name>A0A3S9Z7I1_STRGD</name>
<dbReference type="PANTHER" id="PTHR12526">
    <property type="entry name" value="GLYCOSYLTRANSFERASE"/>
    <property type="match status" value="1"/>
</dbReference>
<dbReference type="CDD" id="cd03801">
    <property type="entry name" value="GT4_PimA-like"/>
    <property type="match status" value="1"/>
</dbReference>
<dbReference type="PANTHER" id="PTHR12526:SF600">
    <property type="entry name" value="GLYCOSYL TRANSFERASE GROUP 1"/>
    <property type="match status" value="1"/>
</dbReference>
<evidence type="ECO:0000259" key="6">
    <source>
        <dbReference type="Pfam" id="PF13524"/>
    </source>
</evidence>
<evidence type="ECO:0000313" key="10">
    <source>
        <dbReference type="Proteomes" id="UP000501753"/>
    </source>
</evidence>
<dbReference type="Proteomes" id="UP000271291">
    <property type="component" value="Chromosome"/>
</dbReference>
<protein>
    <recommendedName>
        <fullName evidence="1">D-inositol 3-phosphate glycosyltransferase</fullName>
    </recommendedName>
</protein>
<dbReference type="EMBL" id="CP029078">
    <property type="protein sequence ID" value="QCN89441.1"/>
    <property type="molecule type" value="Genomic_DNA"/>
</dbReference>
<evidence type="ECO:0000256" key="2">
    <source>
        <dbReference type="ARBA" id="ARBA00022676"/>
    </source>
</evidence>
<dbReference type="Pfam" id="PF13439">
    <property type="entry name" value="Glyco_transf_4"/>
    <property type="match status" value="1"/>
</dbReference>
<accession>A0A3S9Z7I1</accession>
<feature type="domain" description="Glycosyltransferase subfamily 4-like N-terminal" evidence="5">
    <location>
        <begin position="19"/>
        <end position="155"/>
    </location>
</feature>
<dbReference type="OrthoDB" id="9790710at2"/>
<feature type="region of interest" description="Disordered" evidence="4">
    <location>
        <begin position="383"/>
        <end position="402"/>
    </location>
</feature>
<feature type="domain" description="Spore protein YkvP/CgeB glycosyl transferase-like" evidence="6">
    <location>
        <begin position="211"/>
        <end position="367"/>
    </location>
</feature>
<dbReference type="SUPFAM" id="SSF53756">
    <property type="entry name" value="UDP-Glycosyltransferase/glycogen phosphorylase"/>
    <property type="match status" value="1"/>
</dbReference>
<dbReference type="AlphaFoldDB" id="A0A3S9Z7I1"/>
<dbReference type="EMBL" id="CP034687">
    <property type="protein sequence ID" value="AZS83705.1"/>
    <property type="molecule type" value="Genomic_DNA"/>
</dbReference>
<reference evidence="7 9" key="2">
    <citation type="submission" date="2018-12" db="EMBL/GenBank/DDBJ databases">
        <title>Streptomyces griseoviridis F1-27 complete genome.</title>
        <authorList>
            <person name="Mariita R.M."/>
            <person name="Sello J.K."/>
        </authorList>
    </citation>
    <scope>NUCLEOTIDE SEQUENCE [LARGE SCALE GENOMIC DNA]</scope>
    <source>
        <strain evidence="7 9">F1-27</strain>
    </source>
</reference>
<dbReference type="Proteomes" id="UP000501753">
    <property type="component" value="Chromosome"/>
</dbReference>
<keyword evidence="2" id="KW-0328">Glycosyltransferase</keyword>
<evidence type="ECO:0000313" key="9">
    <source>
        <dbReference type="Proteomes" id="UP000271291"/>
    </source>
</evidence>
<dbReference type="Pfam" id="PF13524">
    <property type="entry name" value="Glyco_trans_1_2"/>
    <property type="match status" value="1"/>
</dbReference>
<dbReference type="InterPro" id="IPR028098">
    <property type="entry name" value="Glyco_trans_4-like_N"/>
</dbReference>
<evidence type="ECO:0000259" key="5">
    <source>
        <dbReference type="Pfam" id="PF13439"/>
    </source>
</evidence>